<evidence type="ECO:0000313" key="2">
    <source>
        <dbReference type="EMBL" id="MCD9639919.1"/>
    </source>
</evidence>
<dbReference type="Proteomes" id="UP000823775">
    <property type="component" value="Unassembled WGS sequence"/>
</dbReference>
<accession>A0ABS8UZS9</accession>
<reference evidence="2 3" key="1">
    <citation type="journal article" date="2021" name="BMC Genomics">
        <title>Datura genome reveals duplications of psychoactive alkaloid biosynthetic genes and high mutation rate following tissue culture.</title>
        <authorList>
            <person name="Rajewski A."/>
            <person name="Carter-House D."/>
            <person name="Stajich J."/>
            <person name="Litt A."/>
        </authorList>
    </citation>
    <scope>NUCLEOTIDE SEQUENCE [LARGE SCALE GENOMIC DNA]</scope>
    <source>
        <strain evidence="2">AR-01</strain>
    </source>
</reference>
<evidence type="ECO:0000313" key="3">
    <source>
        <dbReference type="Proteomes" id="UP000823775"/>
    </source>
</evidence>
<gene>
    <name evidence="2" type="ORF">HAX54_024912</name>
</gene>
<sequence>NKKARRTGGFSGSIGDGNQGVPSKGSLVLAQSTPQGSGSPPGIHSQGNGIQSR</sequence>
<protein>
    <submittedName>
        <fullName evidence="2">Uncharacterized protein</fullName>
    </submittedName>
</protein>
<feature type="compositionally biased region" description="Polar residues" evidence="1">
    <location>
        <begin position="29"/>
        <end position="38"/>
    </location>
</feature>
<feature type="non-terminal residue" evidence="2">
    <location>
        <position position="1"/>
    </location>
</feature>
<evidence type="ECO:0000256" key="1">
    <source>
        <dbReference type="SAM" id="MobiDB-lite"/>
    </source>
</evidence>
<feature type="region of interest" description="Disordered" evidence="1">
    <location>
        <begin position="1"/>
        <end position="53"/>
    </location>
</feature>
<feature type="compositionally biased region" description="Gly residues" evidence="1">
    <location>
        <begin position="9"/>
        <end position="18"/>
    </location>
</feature>
<dbReference type="EMBL" id="JACEIK010003020">
    <property type="protein sequence ID" value="MCD9639919.1"/>
    <property type="molecule type" value="Genomic_DNA"/>
</dbReference>
<organism evidence="2 3">
    <name type="scientific">Datura stramonium</name>
    <name type="common">Jimsonweed</name>
    <name type="synonym">Common thornapple</name>
    <dbReference type="NCBI Taxonomy" id="4076"/>
    <lineage>
        <taxon>Eukaryota</taxon>
        <taxon>Viridiplantae</taxon>
        <taxon>Streptophyta</taxon>
        <taxon>Embryophyta</taxon>
        <taxon>Tracheophyta</taxon>
        <taxon>Spermatophyta</taxon>
        <taxon>Magnoliopsida</taxon>
        <taxon>eudicotyledons</taxon>
        <taxon>Gunneridae</taxon>
        <taxon>Pentapetalae</taxon>
        <taxon>asterids</taxon>
        <taxon>lamiids</taxon>
        <taxon>Solanales</taxon>
        <taxon>Solanaceae</taxon>
        <taxon>Solanoideae</taxon>
        <taxon>Datureae</taxon>
        <taxon>Datura</taxon>
    </lineage>
</organism>
<name>A0ABS8UZS9_DATST</name>
<proteinExistence type="predicted"/>
<comment type="caution">
    <text evidence="2">The sequence shown here is derived from an EMBL/GenBank/DDBJ whole genome shotgun (WGS) entry which is preliminary data.</text>
</comment>
<keyword evidence="3" id="KW-1185">Reference proteome</keyword>